<evidence type="ECO:0000313" key="2">
    <source>
        <dbReference type="EMBL" id="ACO70673.1"/>
    </source>
</evidence>
<organism evidence="2 3">
    <name type="scientific">Micromonas commoda (strain RCC299 / NOUM17 / CCMP2709)</name>
    <name type="common">Picoplanktonic green alga</name>
    <dbReference type="NCBI Taxonomy" id="296587"/>
    <lineage>
        <taxon>Eukaryota</taxon>
        <taxon>Viridiplantae</taxon>
        <taxon>Chlorophyta</taxon>
        <taxon>Mamiellophyceae</taxon>
        <taxon>Mamiellales</taxon>
        <taxon>Mamiellaceae</taxon>
        <taxon>Micromonas</taxon>
    </lineage>
</organism>
<dbReference type="RefSeq" id="XP_002509415.1">
    <property type="nucleotide sequence ID" value="XM_002509369.1"/>
</dbReference>
<accession>C1FJX0</accession>
<dbReference type="EMBL" id="CP001577">
    <property type="protein sequence ID" value="ACO70673.1"/>
    <property type="molecule type" value="Genomic_DNA"/>
</dbReference>
<dbReference type="GeneID" id="8248048"/>
<evidence type="ECO:0000313" key="3">
    <source>
        <dbReference type="Proteomes" id="UP000002009"/>
    </source>
</evidence>
<feature type="compositionally biased region" description="Polar residues" evidence="1">
    <location>
        <begin position="1"/>
        <end position="22"/>
    </location>
</feature>
<feature type="compositionally biased region" description="Pro residues" evidence="1">
    <location>
        <begin position="72"/>
        <end position="81"/>
    </location>
</feature>
<sequence>MAEGSPTLTRMPSLANWVNPSASVSPRPSRESVSPEREQDTGITLIPTGRFGFPTQAMLAAVQAQGEQDTEGPPPPSPPPEFAGVFKPRIKPKLPLDHVVMMHQAYVETNPVPKSWDEGPPLDNGGASAGATSDAKGEHKKVAAPPKADKKESPVSPRKRKAPAAKKAPEVTRRVSRRLQAKNGGK</sequence>
<dbReference type="Proteomes" id="UP000002009">
    <property type="component" value="Chromosome 12"/>
</dbReference>
<dbReference type="AlphaFoldDB" id="C1FJX0"/>
<gene>
    <name evidence="2" type="ORF">MICPUN_109220</name>
</gene>
<evidence type="ECO:0000256" key="1">
    <source>
        <dbReference type="SAM" id="MobiDB-lite"/>
    </source>
</evidence>
<feature type="region of interest" description="Disordered" evidence="1">
    <location>
        <begin position="1"/>
        <end position="87"/>
    </location>
</feature>
<keyword evidence="3" id="KW-1185">Reference proteome</keyword>
<feature type="compositionally biased region" description="Basic and acidic residues" evidence="1">
    <location>
        <begin position="135"/>
        <end position="153"/>
    </location>
</feature>
<dbReference type="KEGG" id="mis:MICPUN_109220"/>
<protein>
    <submittedName>
        <fullName evidence="2">Uncharacterized protein</fullName>
    </submittedName>
</protein>
<feature type="compositionally biased region" description="Basic residues" evidence="1">
    <location>
        <begin position="174"/>
        <end position="186"/>
    </location>
</feature>
<proteinExistence type="predicted"/>
<dbReference type="InParanoid" id="C1FJX0"/>
<feature type="region of interest" description="Disordered" evidence="1">
    <location>
        <begin position="111"/>
        <end position="186"/>
    </location>
</feature>
<feature type="compositionally biased region" description="Basic and acidic residues" evidence="1">
    <location>
        <begin position="28"/>
        <end position="40"/>
    </location>
</feature>
<reference evidence="2 3" key="1">
    <citation type="journal article" date="2009" name="Science">
        <title>Green evolution and dynamic adaptations revealed by genomes of the marine picoeukaryotes Micromonas.</title>
        <authorList>
            <person name="Worden A.Z."/>
            <person name="Lee J.H."/>
            <person name="Mock T."/>
            <person name="Rouze P."/>
            <person name="Simmons M.P."/>
            <person name="Aerts A.L."/>
            <person name="Allen A.E."/>
            <person name="Cuvelier M.L."/>
            <person name="Derelle E."/>
            <person name="Everett M.V."/>
            <person name="Foulon E."/>
            <person name="Grimwood J."/>
            <person name="Gundlach H."/>
            <person name="Henrissat B."/>
            <person name="Napoli C."/>
            <person name="McDonald S.M."/>
            <person name="Parker M.S."/>
            <person name="Rombauts S."/>
            <person name="Salamov A."/>
            <person name="Von Dassow P."/>
            <person name="Badger J.H."/>
            <person name="Coutinho P.M."/>
            <person name="Demir E."/>
            <person name="Dubchak I."/>
            <person name="Gentemann C."/>
            <person name="Eikrem W."/>
            <person name="Gready J.E."/>
            <person name="John U."/>
            <person name="Lanier W."/>
            <person name="Lindquist E.A."/>
            <person name="Lucas S."/>
            <person name="Mayer K.F."/>
            <person name="Moreau H."/>
            <person name="Not F."/>
            <person name="Otillar R."/>
            <person name="Panaud O."/>
            <person name="Pangilinan J."/>
            <person name="Paulsen I."/>
            <person name="Piegu B."/>
            <person name="Poliakov A."/>
            <person name="Robbens S."/>
            <person name="Schmutz J."/>
            <person name="Toulza E."/>
            <person name="Wyss T."/>
            <person name="Zelensky A."/>
            <person name="Zhou K."/>
            <person name="Armbrust E.V."/>
            <person name="Bhattacharya D."/>
            <person name="Goodenough U.W."/>
            <person name="Van de Peer Y."/>
            <person name="Grigoriev I.V."/>
        </authorList>
    </citation>
    <scope>NUCLEOTIDE SEQUENCE [LARGE SCALE GENOMIC DNA]</scope>
    <source>
        <strain evidence="3">RCC299 / NOUM17</strain>
    </source>
</reference>
<name>C1FJX0_MICCC</name>